<dbReference type="AlphaFoldDB" id="A0A1R1JYL0"/>
<comment type="caution">
    <text evidence="3">The sequence shown here is derived from an EMBL/GenBank/DDBJ whole genome shotgun (WGS) entry which is preliminary data.</text>
</comment>
<accession>A0A1R1JYL0</accession>
<dbReference type="InterPro" id="IPR002818">
    <property type="entry name" value="DJ-1/PfpI"/>
</dbReference>
<dbReference type="GO" id="GO:0006355">
    <property type="term" value="P:regulation of DNA-templated transcription"/>
    <property type="evidence" value="ECO:0007669"/>
    <property type="project" value="TreeGrafter"/>
</dbReference>
<dbReference type="InterPro" id="IPR029062">
    <property type="entry name" value="Class_I_gatase-like"/>
</dbReference>
<evidence type="ECO:0000259" key="2">
    <source>
        <dbReference type="Pfam" id="PF01965"/>
    </source>
</evidence>
<feature type="signal peptide" evidence="1">
    <location>
        <begin position="1"/>
        <end position="22"/>
    </location>
</feature>
<proteinExistence type="predicted"/>
<evidence type="ECO:0000313" key="3">
    <source>
        <dbReference type="EMBL" id="OMG92210.1"/>
    </source>
</evidence>
<evidence type="ECO:0000256" key="1">
    <source>
        <dbReference type="SAM" id="SignalP"/>
    </source>
</evidence>
<feature type="domain" description="DJ-1/PfpI" evidence="2">
    <location>
        <begin position="61"/>
        <end position="225"/>
    </location>
</feature>
<reference evidence="3 4" key="1">
    <citation type="submission" date="2016-09" db="EMBL/GenBank/DDBJ databases">
        <title>Phylogenomics of Achromobacter.</title>
        <authorList>
            <person name="Jeukens J."/>
            <person name="Freschi L."/>
            <person name="Vincent A.T."/>
            <person name="Emond-Rheault J.-G."/>
            <person name="Kukavica-Ibrulj I."/>
            <person name="Charette S.J."/>
            <person name="Levesque R.C."/>
        </authorList>
    </citation>
    <scope>NUCLEOTIDE SEQUENCE [LARGE SCALE GENOMIC DNA]</scope>
    <source>
        <strain evidence="3 4">AUS488</strain>
    </source>
</reference>
<dbReference type="SUPFAM" id="SSF52317">
    <property type="entry name" value="Class I glutamine amidotransferase-like"/>
    <property type="match status" value="1"/>
</dbReference>
<dbReference type="Gene3D" id="3.40.50.880">
    <property type="match status" value="1"/>
</dbReference>
<dbReference type="Proteomes" id="UP000187251">
    <property type="component" value="Unassembled WGS sequence"/>
</dbReference>
<organism evidence="3 4">
    <name type="scientific">Alcaligenes xylosoxydans xylosoxydans</name>
    <name type="common">Achromobacter xylosoxidans</name>
    <dbReference type="NCBI Taxonomy" id="85698"/>
    <lineage>
        <taxon>Bacteria</taxon>
        <taxon>Pseudomonadati</taxon>
        <taxon>Pseudomonadota</taxon>
        <taxon>Betaproteobacteria</taxon>
        <taxon>Burkholderiales</taxon>
        <taxon>Alcaligenaceae</taxon>
        <taxon>Achromobacter</taxon>
    </lineage>
</organism>
<dbReference type="PANTHER" id="PTHR43130">
    <property type="entry name" value="ARAC-FAMILY TRANSCRIPTIONAL REGULATOR"/>
    <property type="match status" value="1"/>
</dbReference>
<evidence type="ECO:0000313" key="4">
    <source>
        <dbReference type="Proteomes" id="UP000187251"/>
    </source>
</evidence>
<dbReference type="OrthoDB" id="9816344at2"/>
<dbReference type="PANTHER" id="PTHR43130:SF2">
    <property type="entry name" value="DJ-1_PFPI DOMAIN-CONTAINING PROTEIN"/>
    <property type="match status" value="1"/>
</dbReference>
<dbReference type="EMBL" id="MJMN01000002">
    <property type="protein sequence ID" value="OMG92210.1"/>
    <property type="molecule type" value="Genomic_DNA"/>
</dbReference>
<dbReference type="InterPro" id="IPR052158">
    <property type="entry name" value="INH-QAR"/>
</dbReference>
<gene>
    <name evidence="3" type="ORF">BIZ92_05730</name>
</gene>
<name>A0A1R1JYL0_ALCXX</name>
<sequence>MAVRWRRARLACVFMTVTVAVAAAVSVWRDPGGVPAPPSPRGQAAPLTAARPAAAGRLPRVAVIGHNANTELTDFVVPYAVLKRSGAAEVWALGLDPGPIRFFPALRAQPDADIAAFDAHYPDGADYVIVPAVHEDADPRLSAWVRAQAGKGAVIIGICDGVWVLARAGLLDGHQAVSHWYSRTALARDFPAVRWRRDRRYIADGGVVTTTGVSASIPVSLALVETLAGRPRAQAVALELGQAHWDDAHPGQDFQLGPRHVYTATRNATAFWRHETLQARLAAGMDDLRLALTADAYARSYRTSVIGVASEPGPVRLASGLAYLPDQVSSADMPSLPMDSTLAPTPTPLLDGILRGMSARYGRATAGFVALQLEYPMMAP</sequence>
<feature type="chain" id="PRO_5012141806" evidence="1">
    <location>
        <begin position="23"/>
        <end position="380"/>
    </location>
</feature>
<protein>
    <submittedName>
        <fullName evidence="3">Transcriptional regulator</fullName>
    </submittedName>
</protein>
<keyword evidence="1" id="KW-0732">Signal</keyword>
<dbReference type="Pfam" id="PF01965">
    <property type="entry name" value="DJ-1_PfpI"/>
    <property type="match status" value="1"/>
</dbReference>